<dbReference type="Pfam" id="PF01157">
    <property type="entry name" value="Ribosomal_L21e"/>
    <property type="match status" value="1"/>
</dbReference>
<dbReference type="PROSITE" id="PS01171">
    <property type="entry name" value="RIBOSOMAL_L21E"/>
    <property type="match status" value="1"/>
</dbReference>
<dbReference type="InterPro" id="IPR036770">
    <property type="entry name" value="Ankyrin_rpt-contain_sf"/>
</dbReference>
<dbReference type="FunFam" id="2.30.30.70:FF:000001">
    <property type="entry name" value="60S ribosomal protein L21"/>
    <property type="match status" value="1"/>
</dbReference>
<dbReference type="Gene3D" id="2.30.30.70">
    <property type="entry name" value="Ribosomal protein L21"/>
    <property type="match status" value="1"/>
</dbReference>
<evidence type="ECO:0000259" key="7">
    <source>
        <dbReference type="Pfam" id="PF22939"/>
    </source>
</evidence>
<dbReference type="GO" id="GO:0006412">
    <property type="term" value="P:translation"/>
    <property type="evidence" value="ECO:0007669"/>
    <property type="project" value="InterPro"/>
</dbReference>
<dbReference type="PANTHER" id="PTHR24123:SF33">
    <property type="entry name" value="PROTEIN HOS4"/>
    <property type="match status" value="1"/>
</dbReference>
<dbReference type="InterPro" id="IPR018259">
    <property type="entry name" value="Ribosomal_eL21_CS"/>
</dbReference>
<dbReference type="SMART" id="SM00248">
    <property type="entry name" value="ANK"/>
    <property type="match status" value="24"/>
</dbReference>
<dbReference type="GO" id="GO:1990904">
    <property type="term" value="C:ribonucleoprotein complex"/>
    <property type="evidence" value="ECO:0007669"/>
    <property type="project" value="UniProtKB-KW"/>
</dbReference>
<dbReference type="InterPro" id="IPR008991">
    <property type="entry name" value="Translation_prot_SH3-like_sf"/>
</dbReference>
<dbReference type="InterPro" id="IPR056884">
    <property type="entry name" value="NPHP3-like_N"/>
</dbReference>
<dbReference type="InterPro" id="IPR054471">
    <property type="entry name" value="GPIID_WHD"/>
</dbReference>
<dbReference type="InterPro" id="IPR027417">
    <property type="entry name" value="P-loop_NTPase"/>
</dbReference>
<gene>
    <name evidence="9" type="ORF">BBAD15_g8039</name>
</gene>
<feature type="domain" description="Nephrocystin 3-like N-terminal" evidence="8">
    <location>
        <begin position="240"/>
        <end position="402"/>
    </location>
</feature>
<feature type="repeat" description="ANK" evidence="6">
    <location>
        <begin position="730"/>
        <end position="762"/>
    </location>
</feature>
<feature type="repeat" description="ANK" evidence="6">
    <location>
        <begin position="764"/>
        <end position="796"/>
    </location>
</feature>
<feature type="repeat" description="ANK" evidence="6">
    <location>
        <begin position="1065"/>
        <end position="1101"/>
    </location>
</feature>
<name>A0A0A2VKK3_BEABA</name>
<feature type="repeat" description="ANK" evidence="6">
    <location>
        <begin position="1387"/>
        <end position="1419"/>
    </location>
</feature>
<dbReference type="GO" id="GO:0003735">
    <property type="term" value="F:structural constituent of ribosome"/>
    <property type="evidence" value="ECO:0007669"/>
    <property type="project" value="InterPro"/>
</dbReference>
<dbReference type="SUPFAM" id="SSF52540">
    <property type="entry name" value="P-loop containing nucleoside triphosphate hydrolases"/>
    <property type="match status" value="1"/>
</dbReference>
<evidence type="ECO:0000313" key="9">
    <source>
        <dbReference type="EMBL" id="KGQ06650.1"/>
    </source>
</evidence>
<evidence type="ECO:0000256" key="3">
    <source>
        <dbReference type="ARBA" id="ARBA00022980"/>
    </source>
</evidence>
<keyword evidence="3 9" id="KW-0689">Ribosomal protein</keyword>
<proteinExistence type="inferred from homology"/>
<dbReference type="Gene3D" id="1.25.40.20">
    <property type="entry name" value="Ankyrin repeat-containing domain"/>
    <property type="match status" value="9"/>
</dbReference>
<sequence length="2279" mass="252915">MGHSYGKRAGTRYAFSRDFRKKGTLALSTYLRQYRVGDIVDIKVNGAVQKGMPFKVYHGKTGVVYNVTKSSVGIIIYKKVNHRYLEKRLNIRIEHVQPSRSRDDFLRRVKENAEKKKAARASGTTVQVKRQPLMPREARTVSLTDVPPETVTPLPKLIFEWLLDWRSQTTLFSGAARNDWCSDGENSDGFVVTGAPDKYTPENTPLTAEKLTEVREWLEPTAYDISGGEYQKHASLYLLGTGNWLTASPEYHQWLTSRDYGLLWIKGIPGSGKSVMAAKIIAELSASETKCPVLYFFFRQIIDANHKPAALLRDWMDQLLVHSPILQRQLNSYIQEGRSLKSVSPDDMWKDLKMAFASLSERVYCIADALDEMDQGNDAFLKALANLGLWKPAKAKVLITSRPVSSVETPLRSITCLKIRLQEDEVDNDISRFVKHTLGTSHIDKRHWPAIVNAVPGRAKGLFLYSRLAMDTFLEPDVDVQTALAHLPTDLNVLYTNLLREHIARSGIDDEIQRLILQAVTHATRPLRLLEIAEMIGVVNVDKDLKARKELVKAACGPLLEILADETIAVIHHSFTEYLKGITRAKGDPGYPTLDSGAAHEQLALTCLRYLQSGSLSSFPPALLDHKSRRRLSDTKIALWQEYPFLKYATGNWFKHVISACSVSSDDTKLLPEARHFLENDHFRSSWCRLQFKRMACDAPKVHIAAKSGLTGYLKELIYRGADVDSLDYQGKTPLWWAASDGHADTVQALIAAGVKLDREDKTSGHTPLHQAAQKNHFMVVELLLQAGVSPTIRKGLGTSHQYSCHCDPSYGESPLRYACERGHWETLNVMLKYLTNVDDVHWALAWAACCGQSRLVSRILQHPRVDVNAIIHGDTFLYLACSSLDIDTINILLHANADAAALSIGDRHPLSVDIDYTPKPTGCPTQSCLSAMVQNHKLWQIVKNPIICSEMDKLFGDLFAAGLDVNQRDDMNQTLLHRVTQSATFTNILINAGANARATDKHKSTPLHFCTNPEAISVLVKRGGADVDAVNRDGRTPLHQSVSSQAAVSKLLECGSDPNILDNDGNSPLHLLLARTSPDTYLEHVTLLLRFGADPNLKNHCGLTPFRSISHLYTGRKIVDCLIQAGADIDATDNDGRTVLFDVVGRQHHINQERVWTLEYLVGARASKESRDYQGRKISHEAIKGLMSSYDLGLIVQWLDALDSLELLDLEAVDNAGNNLLHELCSRVQNTRNRHAVDMHLVRLLTGAGLDMSKENHAGQTPLHLLCTRPCEAGSSRFVFDQPIVYAIHHCDKIDERDSNGNTALHIASVYEESWCKLLLDGGADPTVRNHEGLTPLHLAARCKQSNAIGLLLMAIHDRLGDTPSEEADCINATVVKNCNNIYEPYNITALFYACQSGRPESVKLLLDAGADPNIGSLFVACAMMEQENRLWTSKDHAPGSAIAALRTLDTTRPRPMLEHQSDVSHPFASTRLEEILDMLVSSGISLSLLHSDPTKGYMNPFWKCSALNSDYAFKCLNAIKRKHWATIGNVPEQVMCHNALSLFDEKMMAFSDSASNNVMQQSGWLQPGGVNFNIFRAIIVRRQYHLIKQMVEAGCRFLLPGIPHLEYLITHGFASLFDYIVKAEVQVRLAEGEWHAYDDANKPGLHFDPNLDQNESVRNGQLGEELRNKMLEYAVRRELPNMDIVRLLVDNYAVNINGGDRNRNTALHIIARGNHWWQSAQALPFLLKAGADIENENLSGQTPLHLTLDKEYFQLGKLGSFHKDVAETLIEAGADVNAIDSEGRSCLDCAGYSTDLIDLLINNGAAIRSDSVFAALKADNSAALERLLQGGADANGRMLFIGDLPDRDNADDSSGDSRMTFDAALIPRHEVAPIYYIASKSAFPEDPDMRSCFRKLLNYGANIYARFQVQRGGHKCEPTYGGDYNKLIGVGEELEGAFEERSVLHELVRSGKLSKCMIDATDIDAGCLDPRGCNLLHAVCDSWGGPDHAIDMTLDDNDDDDDDDDEKEEERISAFQQLLALGCDIQTRDSSGQTVVHHMIYRGWKHTRRLARLEKSIEEVSRVAPDVLSAPNASGNTPLHYSVLLATSTRRTEQAGEKQRKDQMVDLTRLLLRRGASPAGVNQDGNSVLHLMAHNLDRGDVAALFAELVRGGHGLDVNARNARGETPLMLLANRTNVLLRLGAGCGSLYLDDEAATQSVAMLAELGADFAVTDAQGNGLLHLAAADEVQLFKAFMESGKLDPMLENRAHQTAIDVAATYDNEEILALFQKSINESHQ</sequence>
<dbReference type="EMBL" id="ANFO01000787">
    <property type="protein sequence ID" value="KGQ06650.1"/>
    <property type="molecule type" value="Genomic_DNA"/>
</dbReference>
<dbReference type="InterPro" id="IPR002110">
    <property type="entry name" value="Ankyrin_rpt"/>
</dbReference>
<dbReference type="SUPFAM" id="SSF48403">
    <property type="entry name" value="Ankyrin repeat"/>
    <property type="match status" value="4"/>
</dbReference>
<dbReference type="Gene3D" id="3.40.50.300">
    <property type="entry name" value="P-loop containing nucleotide triphosphate hydrolases"/>
    <property type="match status" value="1"/>
</dbReference>
<dbReference type="OrthoDB" id="21416at2759"/>
<feature type="domain" description="GPI inositol-deacylase winged helix" evidence="7">
    <location>
        <begin position="514"/>
        <end position="579"/>
    </location>
</feature>
<evidence type="ECO:0000259" key="8">
    <source>
        <dbReference type="Pfam" id="PF24883"/>
    </source>
</evidence>
<evidence type="ECO:0000256" key="6">
    <source>
        <dbReference type="PROSITE-ProRule" id="PRU00023"/>
    </source>
</evidence>
<evidence type="ECO:0000313" key="10">
    <source>
        <dbReference type="Proteomes" id="UP000030106"/>
    </source>
</evidence>
<dbReference type="eggNOG" id="KOG4177">
    <property type="taxonomic scope" value="Eukaryota"/>
</dbReference>
<dbReference type="PROSITE" id="PS50297">
    <property type="entry name" value="ANK_REP_REGION"/>
    <property type="match status" value="5"/>
</dbReference>
<keyword evidence="5" id="KW-0687">Ribonucleoprotein</keyword>
<dbReference type="Gene3D" id="6.10.250.3260">
    <property type="match status" value="1"/>
</dbReference>
<dbReference type="Pfam" id="PF22939">
    <property type="entry name" value="WHD_GPIID"/>
    <property type="match status" value="1"/>
</dbReference>
<protein>
    <submittedName>
        <fullName evidence="9">60S ribosomal protein L21-A</fullName>
    </submittedName>
</protein>
<feature type="repeat" description="ANK" evidence="6">
    <location>
        <begin position="702"/>
        <end position="729"/>
    </location>
</feature>
<feature type="repeat" description="ANK" evidence="6">
    <location>
        <begin position="1741"/>
        <end position="1783"/>
    </location>
</feature>
<dbReference type="InterPro" id="IPR036948">
    <property type="entry name" value="Ribosomal_eL21_sf"/>
</dbReference>
<keyword evidence="2" id="KW-0677">Repeat</keyword>
<dbReference type="InterPro" id="IPR001147">
    <property type="entry name" value="Ribosomal_eL21"/>
</dbReference>
<dbReference type="STRING" id="1245745.A0A0A2VKK3"/>
<evidence type="ECO:0000256" key="2">
    <source>
        <dbReference type="ARBA" id="ARBA00022737"/>
    </source>
</evidence>
<evidence type="ECO:0000256" key="5">
    <source>
        <dbReference type="ARBA" id="ARBA00023274"/>
    </source>
</evidence>
<dbReference type="InterPro" id="IPR051165">
    <property type="entry name" value="Multifunctional_ANK_Repeat"/>
</dbReference>
<dbReference type="Pfam" id="PF24883">
    <property type="entry name" value="NPHP3_N"/>
    <property type="match status" value="1"/>
</dbReference>
<dbReference type="Pfam" id="PF12796">
    <property type="entry name" value="Ank_2"/>
    <property type="match status" value="4"/>
</dbReference>
<dbReference type="PANTHER" id="PTHR24123">
    <property type="entry name" value="ANKYRIN REPEAT-CONTAINING"/>
    <property type="match status" value="1"/>
</dbReference>
<dbReference type="PROSITE" id="PS50088">
    <property type="entry name" value="ANK_REPEAT"/>
    <property type="match status" value="6"/>
</dbReference>
<keyword evidence="4 6" id="KW-0040">ANK repeat</keyword>
<dbReference type="FunFam" id="6.10.250.3260:FF:000001">
    <property type="entry name" value="60S ribosomal protein L21"/>
    <property type="match status" value="1"/>
</dbReference>
<dbReference type="GO" id="GO:0005840">
    <property type="term" value="C:ribosome"/>
    <property type="evidence" value="ECO:0007669"/>
    <property type="project" value="UniProtKB-KW"/>
</dbReference>
<dbReference type="SUPFAM" id="SSF50104">
    <property type="entry name" value="Translation proteins SH3-like domain"/>
    <property type="match status" value="1"/>
</dbReference>
<evidence type="ECO:0000256" key="1">
    <source>
        <dbReference type="ARBA" id="ARBA00008427"/>
    </source>
</evidence>
<comment type="similarity">
    <text evidence="1">Belongs to the eukaryotic ribosomal protein eL21 family.</text>
</comment>
<dbReference type="PRINTS" id="PR01415">
    <property type="entry name" value="ANKYRIN"/>
</dbReference>
<dbReference type="HOGENOM" id="CLU_001540_1_0_1"/>
<evidence type="ECO:0000256" key="4">
    <source>
        <dbReference type="ARBA" id="ARBA00023043"/>
    </source>
</evidence>
<comment type="caution">
    <text evidence="9">The sequence shown here is derived from an EMBL/GenBank/DDBJ whole genome shotgun (WGS) entry which is preliminary data.</text>
</comment>
<accession>A0A0A2VKK3</accession>
<organism evidence="9 10">
    <name type="scientific">Beauveria bassiana D1-5</name>
    <dbReference type="NCBI Taxonomy" id="1245745"/>
    <lineage>
        <taxon>Eukaryota</taxon>
        <taxon>Fungi</taxon>
        <taxon>Dikarya</taxon>
        <taxon>Ascomycota</taxon>
        <taxon>Pezizomycotina</taxon>
        <taxon>Sordariomycetes</taxon>
        <taxon>Hypocreomycetidae</taxon>
        <taxon>Hypocreales</taxon>
        <taxon>Cordycipitaceae</taxon>
        <taxon>Beauveria</taxon>
    </lineage>
</organism>
<reference evidence="9 10" key="1">
    <citation type="submission" date="2012-10" db="EMBL/GenBank/DDBJ databases">
        <title>Genome sequencing and analysis of entomopathogenic fungi Beauveria bassiana D1-5.</title>
        <authorList>
            <person name="Li Q."/>
            <person name="Wang L."/>
            <person name="Zhang Z."/>
            <person name="Wang Q."/>
            <person name="Ren J."/>
            <person name="Wang M."/>
            <person name="Xu W."/>
            <person name="Wang J."/>
            <person name="Lu Y."/>
            <person name="Du Q."/>
            <person name="Sun Z."/>
        </authorList>
    </citation>
    <scope>NUCLEOTIDE SEQUENCE [LARGE SCALE GENOMIC DNA]</scope>
    <source>
        <strain evidence="9 10">D1-5</strain>
    </source>
</reference>
<dbReference type="Proteomes" id="UP000030106">
    <property type="component" value="Unassembled WGS sequence"/>
</dbReference>